<dbReference type="CDD" id="cd02440">
    <property type="entry name" value="AdoMet_MTases"/>
    <property type="match status" value="1"/>
</dbReference>
<dbReference type="Pfam" id="PF10294">
    <property type="entry name" value="Methyltransf_16"/>
    <property type="match status" value="1"/>
</dbReference>
<evidence type="ECO:0008006" key="3">
    <source>
        <dbReference type="Google" id="ProtNLM"/>
    </source>
</evidence>
<keyword evidence="2" id="KW-1185">Reference proteome</keyword>
<dbReference type="Gene3D" id="3.40.50.150">
    <property type="entry name" value="Vaccinia Virus protein VP39"/>
    <property type="match status" value="1"/>
</dbReference>
<gene>
    <name evidence="1" type="ORF">BMF94_2914</name>
</gene>
<reference evidence="1 2" key="1">
    <citation type="journal article" date="2018" name="Front. Microbiol.">
        <title>Prospects for Fungal Bioremediation of Acidic Radioactive Waste Sites: Characterization and Genome Sequence of Rhodotorula taiwanensis MD1149.</title>
        <authorList>
            <person name="Tkavc R."/>
            <person name="Matrosova V.Y."/>
            <person name="Grichenko O.E."/>
            <person name="Gostincar C."/>
            <person name="Volpe R.P."/>
            <person name="Klimenkova P."/>
            <person name="Gaidamakova E.K."/>
            <person name="Zhou C.E."/>
            <person name="Stewart B.J."/>
            <person name="Lyman M.G."/>
            <person name="Malfatti S.A."/>
            <person name="Rubinfeld B."/>
            <person name="Courtot M."/>
            <person name="Singh J."/>
            <person name="Dalgard C.L."/>
            <person name="Hamilton T."/>
            <person name="Frey K.G."/>
            <person name="Gunde-Cimerman N."/>
            <person name="Dugan L."/>
            <person name="Daly M.J."/>
        </authorList>
    </citation>
    <scope>NUCLEOTIDE SEQUENCE [LARGE SCALE GENOMIC DNA]</scope>
    <source>
        <strain evidence="1 2">MD1149</strain>
    </source>
</reference>
<comment type="caution">
    <text evidence="1">The sequence shown here is derived from an EMBL/GenBank/DDBJ whole genome shotgun (WGS) entry which is preliminary data.</text>
</comment>
<organism evidence="1 2">
    <name type="scientific">Rhodotorula taiwanensis</name>
    <dbReference type="NCBI Taxonomy" id="741276"/>
    <lineage>
        <taxon>Eukaryota</taxon>
        <taxon>Fungi</taxon>
        <taxon>Dikarya</taxon>
        <taxon>Basidiomycota</taxon>
        <taxon>Pucciniomycotina</taxon>
        <taxon>Microbotryomycetes</taxon>
        <taxon>Sporidiobolales</taxon>
        <taxon>Sporidiobolaceae</taxon>
        <taxon>Rhodotorula</taxon>
    </lineage>
</organism>
<dbReference type="EMBL" id="PJQD01000029">
    <property type="protein sequence ID" value="POY74102.1"/>
    <property type="molecule type" value="Genomic_DNA"/>
</dbReference>
<dbReference type="PANTHER" id="PTHR14614">
    <property type="entry name" value="HEPATOCELLULAR CARCINOMA-ASSOCIATED ANTIGEN"/>
    <property type="match status" value="1"/>
</dbReference>
<protein>
    <recommendedName>
        <fullName evidence="3">Nicotinamide N-methyltransferase</fullName>
    </recommendedName>
</protein>
<dbReference type="GO" id="GO:0008757">
    <property type="term" value="F:S-adenosylmethionine-dependent methyltransferase activity"/>
    <property type="evidence" value="ECO:0007669"/>
    <property type="project" value="UniProtKB-ARBA"/>
</dbReference>
<sequence>MSSPSDETFPHNYLSTSPAHGVPGQHFLYAAPLRSPSPILLDLPIPAPKSRERYAGYVWNASVLLADKIAGGEIAVEGKTVLELGCGLGLPGIVAARTGAKQVLLSDYDDPEALSDTQAAVEEALPPSLSQRCIVVGHSWGTATNPLLEIAPHVDLILIADCVWERALHIKLITSLRALLYANPQATVHFASGFHTGRKAVADFLTQAAAAGVVPSPPNDWIELSVEGECRPWDWSRCGRAELAKLGGKDKNDLSSQTGRAFQTEERQEERNRWTLYGTLRLRIG</sequence>
<dbReference type="InterPro" id="IPR019410">
    <property type="entry name" value="Methyltransf_16"/>
</dbReference>
<dbReference type="OrthoDB" id="407325at2759"/>
<dbReference type="Proteomes" id="UP000237144">
    <property type="component" value="Unassembled WGS sequence"/>
</dbReference>
<dbReference type="GO" id="GO:0005737">
    <property type="term" value="C:cytoplasm"/>
    <property type="evidence" value="ECO:0007669"/>
    <property type="project" value="TreeGrafter"/>
</dbReference>
<dbReference type="InterPro" id="IPR029063">
    <property type="entry name" value="SAM-dependent_MTases_sf"/>
</dbReference>
<proteinExistence type="predicted"/>
<evidence type="ECO:0000313" key="2">
    <source>
        <dbReference type="Proteomes" id="UP000237144"/>
    </source>
</evidence>
<evidence type="ECO:0000313" key="1">
    <source>
        <dbReference type="EMBL" id="POY74102.1"/>
    </source>
</evidence>
<dbReference type="SUPFAM" id="SSF53335">
    <property type="entry name" value="S-adenosyl-L-methionine-dependent methyltransferases"/>
    <property type="match status" value="1"/>
</dbReference>
<dbReference type="PANTHER" id="PTHR14614:SF104">
    <property type="entry name" value="N-METHYLTRANSFERASE, PUTATIVE (AFU_ORTHOLOGUE AFUA_1G17750)-RELATED"/>
    <property type="match status" value="1"/>
</dbReference>
<name>A0A2S5BBE1_9BASI</name>
<dbReference type="AlphaFoldDB" id="A0A2S5BBE1"/>
<accession>A0A2S5BBE1</accession>